<sequence length="123" mass="14245">MEIRNKYVYPVLVIMAGYILLSFPCIFHTITGYPCPACGTRRALTSLLKGDIYTSVLINPYGLLFTLLAIFYIAGLASDFIRKNRQFRDWLNRSEHHLTNKYVLLPIVLLTILNWIWNIHKGL</sequence>
<accession>A0ABR6KWF3</accession>
<evidence type="ECO:0000313" key="3">
    <source>
        <dbReference type="Proteomes" id="UP000533637"/>
    </source>
</evidence>
<dbReference type="Proteomes" id="UP000533637">
    <property type="component" value="Unassembled WGS sequence"/>
</dbReference>
<keyword evidence="1" id="KW-0812">Transmembrane</keyword>
<reference evidence="2 3" key="1">
    <citation type="submission" date="2020-08" db="EMBL/GenBank/DDBJ databases">
        <title>Genomic Encyclopedia of Type Strains, Phase IV (KMG-IV): sequencing the most valuable type-strain genomes for metagenomic binning, comparative biology and taxonomic classification.</title>
        <authorList>
            <person name="Goeker M."/>
        </authorList>
    </citation>
    <scope>NUCLEOTIDE SEQUENCE [LARGE SCALE GENOMIC DNA]</scope>
    <source>
        <strain evidence="2 3">DSM 102983</strain>
    </source>
</reference>
<feature type="transmembrane region" description="Helical" evidence="1">
    <location>
        <begin position="7"/>
        <end position="30"/>
    </location>
</feature>
<evidence type="ECO:0000313" key="2">
    <source>
        <dbReference type="EMBL" id="MBB4625123.1"/>
    </source>
</evidence>
<keyword evidence="1" id="KW-1133">Transmembrane helix</keyword>
<organism evidence="2 3">
    <name type="scientific">Parabacteroides faecis</name>
    <dbReference type="NCBI Taxonomy" id="1217282"/>
    <lineage>
        <taxon>Bacteria</taxon>
        <taxon>Pseudomonadati</taxon>
        <taxon>Bacteroidota</taxon>
        <taxon>Bacteroidia</taxon>
        <taxon>Bacteroidales</taxon>
        <taxon>Tannerellaceae</taxon>
        <taxon>Parabacteroides</taxon>
    </lineage>
</organism>
<feature type="transmembrane region" description="Helical" evidence="1">
    <location>
        <begin position="102"/>
        <end position="120"/>
    </location>
</feature>
<name>A0ABR6KWF3_9BACT</name>
<keyword evidence="3" id="KW-1185">Reference proteome</keyword>
<dbReference type="InterPro" id="IPR021215">
    <property type="entry name" value="DUF2752"/>
</dbReference>
<dbReference type="Pfam" id="PF10825">
    <property type="entry name" value="DUF2752"/>
    <property type="match status" value="1"/>
</dbReference>
<evidence type="ECO:0008006" key="4">
    <source>
        <dbReference type="Google" id="ProtNLM"/>
    </source>
</evidence>
<proteinExistence type="predicted"/>
<dbReference type="EMBL" id="JACHOC010000013">
    <property type="protein sequence ID" value="MBB4625123.1"/>
    <property type="molecule type" value="Genomic_DNA"/>
</dbReference>
<keyword evidence="1" id="KW-0472">Membrane</keyword>
<dbReference type="RefSeq" id="WP_183672481.1">
    <property type="nucleotide sequence ID" value="NZ_BMPB01000017.1"/>
</dbReference>
<gene>
    <name evidence="2" type="ORF">GGQ57_005069</name>
</gene>
<evidence type="ECO:0000256" key="1">
    <source>
        <dbReference type="SAM" id="Phobius"/>
    </source>
</evidence>
<feature type="transmembrane region" description="Helical" evidence="1">
    <location>
        <begin position="61"/>
        <end position="81"/>
    </location>
</feature>
<protein>
    <recommendedName>
        <fullName evidence="4">DUF2752 domain-containing protein</fullName>
    </recommendedName>
</protein>
<comment type="caution">
    <text evidence="2">The sequence shown here is derived from an EMBL/GenBank/DDBJ whole genome shotgun (WGS) entry which is preliminary data.</text>
</comment>